<feature type="domain" description="WRC" evidence="4">
    <location>
        <begin position="243"/>
        <end position="287"/>
    </location>
</feature>
<evidence type="ECO:0000313" key="6">
    <source>
        <dbReference type="RefSeq" id="XP_014512297.1"/>
    </source>
</evidence>
<feature type="compositionally biased region" description="Acidic residues" evidence="3">
    <location>
        <begin position="165"/>
        <end position="175"/>
    </location>
</feature>
<reference evidence="5" key="1">
    <citation type="journal article" date="2014" name="Nat. Commun.">
        <title>Genome sequence of mungbean and insights into evolution within Vigna species.</title>
        <authorList>
            <person name="Kang Y.J."/>
            <person name="Kim S.K."/>
            <person name="Kim M.Y."/>
            <person name="Lestari P."/>
            <person name="Kim K.H."/>
            <person name="Ha B.K."/>
            <person name="Jun T.H."/>
            <person name="Hwang W.J."/>
            <person name="Lee T."/>
            <person name="Lee J."/>
            <person name="Shim S."/>
            <person name="Yoon M.Y."/>
            <person name="Jang Y.E."/>
            <person name="Han K.S."/>
            <person name="Taeprayoon P."/>
            <person name="Yoon N."/>
            <person name="Somta P."/>
            <person name="Tanya P."/>
            <person name="Kim K.S."/>
            <person name="Gwag J.G."/>
            <person name="Moon J.K."/>
            <person name="Lee Y.H."/>
            <person name="Park B.S."/>
            <person name="Bombarely A."/>
            <person name="Doyle J.J."/>
            <person name="Jackson S.A."/>
            <person name="Schafleitner R."/>
            <person name="Srinives P."/>
            <person name="Varshney R.K."/>
            <person name="Lee S.H."/>
        </authorList>
    </citation>
    <scope>NUCLEOTIDE SEQUENCE [LARGE SCALE GENOMIC DNA]</scope>
    <source>
        <strain evidence="5">cv. VC1973A</strain>
    </source>
</reference>
<name>A0A1S3V288_VIGRR</name>
<evidence type="ECO:0000256" key="1">
    <source>
        <dbReference type="ARBA" id="ARBA00023242"/>
    </source>
</evidence>
<dbReference type="RefSeq" id="XP_014512297.1">
    <property type="nucleotide sequence ID" value="XM_014656811.2"/>
</dbReference>
<comment type="caution">
    <text evidence="2">Lacks conserved residue(s) required for the propagation of feature annotation.</text>
</comment>
<feature type="compositionally biased region" description="Basic and acidic residues" evidence="3">
    <location>
        <begin position="137"/>
        <end position="148"/>
    </location>
</feature>
<feature type="compositionally biased region" description="Acidic residues" evidence="3">
    <location>
        <begin position="206"/>
        <end position="221"/>
    </location>
</feature>
<dbReference type="PANTHER" id="PTHR34122:SF1">
    <property type="entry name" value="EXPRESSED PROTEIN"/>
    <property type="match status" value="1"/>
</dbReference>
<dbReference type="Gramene" id="Vradi08g01760.1">
    <property type="protein sequence ID" value="Vradi08g01760.1"/>
    <property type="gene ID" value="Vradi08g01760"/>
</dbReference>
<dbReference type="PANTHER" id="PTHR34122">
    <property type="entry name" value="EXPRESSED PROTEIN-RELATED"/>
    <property type="match status" value="1"/>
</dbReference>
<dbReference type="Proteomes" id="UP000087766">
    <property type="component" value="Chromosome 8"/>
</dbReference>
<evidence type="ECO:0000259" key="4">
    <source>
        <dbReference type="PROSITE" id="PS51667"/>
    </source>
</evidence>
<dbReference type="Pfam" id="PF08879">
    <property type="entry name" value="WRC"/>
    <property type="match status" value="1"/>
</dbReference>
<organism evidence="5 6">
    <name type="scientific">Vigna radiata var. radiata</name>
    <name type="common">Mung bean</name>
    <name type="synonym">Phaseolus aureus</name>
    <dbReference type="NCBI Taxonomy" id="3916"/>
    <lineage>
        <taxon>Eukaryota</taxon>
        <taxon>Viridiplantae</taxon>
        <taxon>Streptophyta</taxon>
        <taxon>Embryophyta</taxon>
        <taxon>Tracheophyta</taxon>
        <taxon>Spermatophyta</taxon>
        <taxon>Magnoliopsida</taxon>
        <taxon>eudicotyledons</taxon>
        <taxon>Gunneridae</taxon>
        <taxon>Pentapetalae</taxon>
        <taxon>rosids</taxon>
        <taxon>fabids</taxon>
        <taxon>Fabales</taxon>
        <taxon>Fabaceae</taxon>
        <taxon>Papilionoideae</taxon>
        <taxon>50 kb inversion clade</taxon>
        <taxon>NPAAA clade</taxon>
        <taxon>indigoferoid/millettioid clade</taxon>
        <taxon>Phaseoleae</taxon>
        <taxon>Vigna</taxon>
    </lineage>
</organism>
<feature type="compositionally biased region" description="Basic and acidic residues" evidence="3">
    <location>
        <begin position="322"/>
        <end position="335"/>
    </location>
</feature>
<feature type="compositionally biased region" description="Polar residues" evidence="3">
    <location>
        <begin position="74"/>
        <end position="90"/>
    </location>
</feature>
<feature type="compositionally biased region" description="Basic and acidic residues" evidence="3">
    <location>
        <begin position="222"/>
        <end position="233"/>
    </location>
</feature>
<feature type="compositionally biased region" description="Basic and acidic residues" evidence="3">
    <location>
        <begin position="102"/>
        <end position="120"/>
    </location>
</feature>
<dbReference type="InterPro" id="IPR014977">
    <property type="entry name" value="WRC_dom"/>
</dbReference>
<feature type="region of interest" description="Disordered" evidence="3">
    <location>
        <begin position="281"/>
        <end position="338"/>
    </location>
</feature>
<evidence type="ECO:0000256" key="3">
    <source>
        <dbReference type="SAM" id="MobiDB-lite"/>
    </source>
</evidence>
<feature type="compositionally biased region" description="Polar residues" evidence="3">
    <location>
        <begin position="281"/>
        <end position="305"/>
    </location>
</feature>
<dbReference type="AlphaFoldDB" id="A0A1S3V288"/>
<dbReference type="STRING" id="3916.A0A1S3V288"/>
<keyword evidence="5" id="KW-1185">Reference proteome</keyword>
<feature type="compositionally biased region" description="Basic residues" evidence="3">
    <location>
        <begin position="180"/>
        <end position="196"/>
    </location>
</feature>
<dbReference type="GeneID" id="106770954"/>
<evidence type="ECO:0000256" key="2">
    <source>
        <dbReference type="PROSITE-ProRule" id="PRU01002"/>
    </source>
</evidence>
<dbReference type="OrthoDB" id="686202at2759"/>
<dbReference type="PROSITE" id="PS51667">
    <property type="entry name" value="WRC"/>
    <property type="match status" value="1"/>
</dbReference>
<feature type="region of interest" description="Disordered" evidence="3">
    <location>
        <begin position="54"/>
        <end position="243"/>
    </location>
</feature>
<gene>
    <name evidence="6" type="primary">LOC106770954</name>
</gene>
<accession>A0A1S3V288</accession>
<sequence>MRIRKRQVPFPLLPVSHSDPNLINRSPVMVQLNDAITTSLHPSCTFGSAAAAPSFLLDPSQPSDQPLPPIGKPTNGSDETSGEGETQNLRQQRKKQGDSLMEDERREEEGRGHKGNDTRKGRISCSQTVSPSSPPKQDGRWSEGDKAFPPKKRRGTFESATEDNSNGEEENDDDDDKKSSKTKMKRMKTKMNRKCSRRGDSNKEGGEEEEDDDDDDDEYEEEVTRETKPEVHVGKKRVRGGALMEGSRCSRVNGRGWRCCQQTLVGYSLCEHHLGKGRLRSMTSVRNKSIGTTSGAPKSNMPKSESSLEKQTAKPSSFTEDPLGKDAENNDEKKPLIVTKRRMKLGMVKARSISSLLGQSNTEIVAIAEDSDNK</sequence>
<protein>
    <submittedName>
        <fullName evidence="6">Uncharacterized protein LOC106770954</fullName>
    </submittedName>
</protein>
<evidence type="ECO:0000313" key="5">
    <source>
        <dbReference type="Proteomes" id="UP000087766"/>
    </source>
</evidence>
<dbReference type="KEGG" id="vra:106770954"/>
<reference evidence="6" key="2">
    <citation type="submission" date="2025-08" db="UniProtKB">
        <authorList>
            <consortium name="RefSeq"/>
        </authorList>
    </citation>
    <scope>IDENTIFICATION</scope>
    <source>
        <tissue evidence="6">Leaf</tissue>
    </source>
</reference>
<keyword evidence="1" id="KW-0539">Nucleus</keyword>
<proteinExistence type="predicted"/>